<dbReference type="SUPFAM" id="SSF53850">
    <property type="entry name" value="Periplasmic binding protein-like II"/>
    <property type="match status" value="1"/>
</dbReference>
<comment type="caution">
    <text evidence="2">The sequence shown here is derived from an EMBL/GenBank/DDBJ whole genome shotgun (WGS) entry which is preliminary data.</text>
</comment>
<reference evidence="3" key="1">
    <citation type="journal article" date="2019" name="Int. J. Syst. Evol. Microbiol.">
        <title>The Global Catalogue of Microorganisms (GCM) 10K type strain sequencing project: providing services to taxonomists for standard genome sequencing and annotation.</title>
        <authorList>
            <consortium name="The Broad Institute Genomics Platform"/>
            <consortium name="The Broad Institute Genome Sequencing Center for Infectious Disease"/>
            <person name="Wu L."/>
            <person name="Ma J."/>
        </authorList>
    </citation>
    <scope>NUCLEOTIDE SEQUENCE [LARGE SCALE GENOMIC DNA]</scope>
    <source>
        <strain evidence="3">JCM 18657</strain>
    </source>
</reference>
<evidence type="ECO:0000313" key="2">
    <source>
        <dbReference type="EMBL" id="MFC7750034.1"/>
    </source>
</evidence>
<gene>
    <name evidence="2" type="ORF">ACFQWB_08765</name>
</gene>
<dbReference type="Gene3D" id="3.40.190.10">
    <property type="entry name" value="Periplasmic binding protein-like II"/>
    <property type="match status" value="2"/>
</dbReference>
<dbReference type="InterPro" id="IPR006059">
    <property type="entry name" value="SBP"/>
</dbReference>
<dbReference type="PROSITE" id="PS51257">
    <property type="entry name" value="PROKAR_LIPOPROTEIN"/>
    <property type="match status" value="1"/>
</dbReference>
<evidence type="ECO:0000256" key="1">
    <source>
        <dbReference type="SAM" id="SignalP"/>
    </source>
</evidence>
<dbReference type="Proteomes" id="UP001596528">
    <property type="component" value="Unassembled WGS sequence"/>
</dbReference>
<accession>A0ABW2V1L5</accession>
<dbReference type="EMBL" id="JBHTGQ010000018">
    <property type="protein sequence ID" value="MFC7750034.1"/>
    <property type="molecule type" value="Genomic_DNA"/>
</dbReference>
<keyword evidence="3" id="KW-1185">Reference proteome</keyword>
<proteinExistence type="predicted"/>
<dbReference type="RefSeq" id="WP_138788309.1">
    <property type="nucleotide sequence ID" value="NZ_JBHTGQ010000018.1"/>
</dbReference>
<keyword evidence="1" id="KW-0732">Signal</keyword>
<name>A0ABW2V1L5_9BACL</name>
<sequence>MRKTCGRRFVAVVAILQVTLFLSTSCSPAGGAKQQPETAGKPLITVGIYDRGTVPTEEGTVAHNRWTRWINEHSPVAVKFIPIPRGESVQRYKALFASGNAPDLVLDFDSSFLAELVADGQVIPIDDLVERHSTEYKKLLEQYPLVRKLATEPDGNMYLIAQITGLKTNHSLLIRDDWLEALGLEAPQTAEQLFEVAKAFAFSDPDGNGRDDTLGINFTGLGPLLNNKIAGGIRPLDMMFRNVGYLIENGQVVRAWEQAQAALAYQKRLYESGVIDPDFMTDKDGEKAKLDFVNGKLGIFWVSSGIEDAYPLLQSLLKHVPTARVKAIPLPKGPFGQFNPLAKAPVQLVGAINKNASNPEAVMKYIDFMVSEKALTALRFGIEGEHFERTADGCYRYIDREKYNREMSWTLDLYMPSARVILGKCNSLASSLDPTNPIDKQYMEIEADGEKYSLNPDVEFAYPVWNWPTLPKGLQMSMADGIYALTDIYYRAIVDPAYSVEQAIADARQAWEQSGGTKADEYYRSWFAKNRERVLLSNEYYSIR</sequence>
<feature type="chain" id="PRO_5046754023" evidence="1">
    <location>
        <begin position="30"/>
        <end position="544"/>
    </location>
</feature>
<evidence type="ECO:0000313" key="3">
    <source>
        <dbReference type="Proteomes" id="UP001596528"/>
    </source>
</evidence>
<dbReference type="InterPro" id="IPR050490">
    <property type="entry name" value="Bact_solute-bd_prot1"/>
</dbReference>
<dbReference type="PANTHER" id="PTHR43649">
    <property type="entry name" value="ARABINOSE-BINDING PROTEIN-RELATED"/>
    <property type="match status" value="1"/>
</dbReference>
<feature type="signal peptide" evidence="1">
    <location>
        <begin position="1"/>
        <end position="29"/>
    </location>
</feature>
<dbReference type="PANTHER" id="PTHR43649:SF12">
    <property type="entry name" value="DIACETYLCHITOBIOSE BINDING PROTEIN DASA"/>
    <property type="match status" value="1"/>
</dbReference>
<organism evidence="2 3">
    <name type="scientific">Paenibacillus thermoaerophilus</name>
    <dbReference type="NCBI Taxonomy" id="1215385"/>
    <lineage>
        <taxon>Bacteria</taxon>
        <taxon>Bacillati</taxon>
        <taxon>Bacillota</taxon>
        <taxon>Bacilli</taxon>
        <taxon>Bacillales</taxon>
        <taxon>Paenibacillaceae</taxon>
        <taxon>Paenibacillus</taxon>
    </lineage>
</organism>
<dbReference type="Pfam" id="PF01547">
    <property type="entry name" value="SBP_bac_1"/>
    <property type="match status" value="1"/>
</dbReference>
<protein>
    <submittedName>
        <fullName evidence="2">Extracellular solute-binding protein</fullName>
    </submittedName>
</protein>